<organism evidence="10 11">
    <name type="scientific">Trachymyrmex septentrionalis</name>
    <dbReference type="NCBI Taxonomy" id="34720"/>
    <lineage>
        <taxon>Eukaryota</taxon>
        <taxon>Metazoa</taxon>
        <taxon>Ecdysozoa</taxon>
        <taxon>Arthropoda</taxon>
        <taxon>Hexapoda</taxon>
        <taxon>Insecta</taxon>
        <taxon>Pterygota</taxon>
        <taxon>Neoptera</taxon>
        <taxon>Endopterygota</taxon>
        <taxon>Hymenoptera</taxon>
        <taxon>Apocrita</taxon>
        <taxon>Aculeata</taxon>
        <taxon>Formicoidea</taxon>
        <taxon>Formicidae</taxon>
        <taxon>Myrmicinae</taxon>
        <taxon>Trachymyrmex</taxon>
    </lineage>
</organism>
<dbReference type="Pfam" id="PF00354">
    <property type="entry name" value="Pentaxin"/>
    <property type="match status" value="1"/>
</dbReference>
<evidence type="ECO:0000259" key="9">
    <source>
        <dbReference type="PROSITE" id="PS51828"/>
    </source>
</evidence>
<accession>A0A195EWY7</accession>
<dbReference type="InterPro" id="IPR001759">
    <property type="entry name" value="PTX_dom"/>
</dbReference>
<evidence type="ECO:0000256" key="5">
    <source>
        <dbReference type="ARBA" id="ARBA00023180"/>
    </source>
</evidence>
<dbReference type="STRING" id="34720.A0A195EWY7"/>
<dbReference type="PANTHER" id="PTHR19277:SF161">
    <property type="entry name" value="LAMININ G DOMAIN-CONTAINING PROTEIN"/>
    <property type="match status" value="1"/>
</dbReference>
<keyword evidence="11" id="KW-1185">Reference proteome</keyword>
<evidence type="ECO:0000256" key="4">
    <source>
        <dbReference type="ARBA" id="ARBA00023157"/>
    </source>
</evidence>
<dbReference type="Gene3D" id="2.60.120.200">
    <property type="match status" value="1"/>
</dbReference>
<keyword evidence="4" id="KW-1015">Disulfide bond</keyword>
<evidence type="ECO:0000313" key="10">
    <source>
        <dbReference type="EMBL" id="KYN32790.1"/>
    </source>
</evidence>
<dbReference type="PRINTS" id="PR00895">
    <property type="entry name" value="PENTAXIN"/>
</dbReference>
<keyword evidence="2" id="KW-0479">Metal-binding</keyword>
<sequence>MKKFVTNFGSLPSMSLILLSLLVVAVSKTSTELVGAERNLGGTPMHSVQLTQKGYIQFLRWELPVPEIHEFTFCLWVKSSDLTYSHSILSYSRNERERLIRSWISSRGRSIHLEIGGVEVFRRPVHIREHRWYHICQSWENRIGRYALWLDGHLVSQGRSEEMIDHVIPKDGDIVLGQEYTDFNKGLEEGIEGSVLGFNLLLASVFTSLNSGLHQRPSFWSANGAIDPTEIPLATRIRTRIARRDSDLVGTRDGLVSVLFTLGSNWSRRISRTDNTKAMEGSARVSPSPLSVTNSTMKEETSSIRRHAITFDTDDWTEEIDPFSESFDVSLGLQLVKLSYIRCQLGRGSPPIGGPLMLISWSRTPVKVFGGAIIKNVGNECGKF</sequence>
<dbReference type="InterPro" id="IPR051360">
    <property type="entry name" value="Neuronal_Pentraxin_Related"/>
</dbReference>
<dbReference type="GO" id="GO:0046872">
    <property type="term" value="F:metal ion binding"/>
    <property type="evidence" value="ECO:0007669"/>
    <property type="project" value="UniProtKB-KW"/>
</dbReference>
<proteinExistence type="predicted"/>
<dbReference type="EMBL" id="KQ981931">
    <property type="protein sequence ID" value="KYN32790.1"/>
    <property type="molecule type" value="Genomic_DNA"/>
</dbReference>
<reference evidence="10 11" key="1">
    <citation type="submission" date="2016-03" db="EMBL/GenBank/DDBJ databases">
        <title>Trachymyrmex septentrionalis WGS genome.</title>
        <authorList>
            <person name="Nygaard S."/>
            <person name="Hu H."/>
            <person name="Boomsma J."/>
            <person name="Zhang G."/>
        </authorList>
    </citation>
    <scope>NUCLEOTIDE SEQUENCE [LARGE SCALE GENOMIC DNA]</scope>
    <source>
        <strain evidence="10">Tsep2-gDNA-1</strain>
        <tissue evidence="10">Whole body</tissue>
    </source>
</reference>
<feature type="region of interest" description="Disordered" evidence="7">
    <location>
        <begin position="277"/>
        <end position="297"/>
    </location>
</feature>
<dbReference type="SMART" id="SM00159">
    <property type="entry name" value="PTX"/>
    <property type="match status" value="1"/>
</dbReference>
<evidence type="ECO:0000256" key="2">
    <source>
        <dbReference type="ARBA" id="ARBA00022723"/>
    </source>
</evidence>
<keyword evidence="3" id="KW-0106">Calcium</keyword>
<evidence type="ECO:0000256" key="8">
    <source>
        <dbReference type="SAM" id="SignalP"/>
    </source>
</evidence>
<feature type="signal peptide" evidence="8">
    <location>
        <begin position="1"/>
        <end position="27"/>
    </location>
</feature>
<evidence type="ECO:0000256" key="6">
    <source>
        <dbReference type="PROSITE-ProRule" id="PRU01172"/>
    </source>
</evidence>
<dbReference type="PROSITE" id="PS51828">
    <property type="entry name" value="PTX_2"/>
    <property type="match status" value="1"/>
</dbReference>
<dbReference type="PANTHER" id="PTHR19277">
    <property type="entry name" value="PENTRAXIN"/>
    <property type="match status" value="1"/>
</dbReference>
<evidence type="ECO:0000256" key="7">
    <source>
        <dbReference type="SAM" id="MobiDB-lite"/>
    </source>
</evidence>
<comment type="caution">
    <text evidence="6">Lacks conserved residue(s) required for the propagation of feature annotation.</text>
</comment>
<evidence type="ECO:0000256" key="3">
    <source>
        <dbReference type="ARBA" id="ARBA00022837"/>
    </source>
</evidence>
<dbReference type="AlphaFoldDB" id="A0A195EWY7"/>
<comment type="cofactor">
    <cofactor evidence="1">
        <name>Ca(2+)</name>
        <dbReference type="ChEBI" id="CHEBI:29108"/>
    </cofactor>
</comment>
<evidence type="ECO:0000256" key="1">
    <source>
        <dbReference type="ARBA" id="ARBA00001913"/>
    </source>
</evidence>
<name>A0A195EWY7_9HYME</name>
<dbReference type="Proteomes" id="UP000078541">
    <property type="component" value="Unassembled WGS sequence"/>
</dbReference>
<feature type="chain" id="PRO_5008271031" evidence="8">
    <location>
        <begin position="28"/>
        <end position="384"/>
    </location>
</feature>
<dbReference type="SUPFAM" id="SSF49899">
    <property type="entry name" value="Concanavalin A-like lectins/glucanases"/>
    <property type="match status" value="1"/>
</dbReference>
<feature type="domain" description="Pentraxin (PTX)" evidence="9">
    <location>
        <begin position="41"/>
        <end position="271"/>
    </location>
</feature>
<dbReference type="InterPro" id="IPR013320">
    <property type="entry name" value="ConA-like_dom_sf"/>
</dbReference>
<keyword evidence="8" id="KW-0732">Signal</keyword>
<gene>
    <name evidence="10" type="ORF">ALC56_12855</name>
</gene>
<protein>
    <submittedName>
        <fullName evidence="10">Pentraxin-related protein PTX3</fullName>
    </submittedName>
</protein>
<evidence type="ECO:0000313" key="11">
    <source>
        <dbReference type="Proteomes" id="UP000078541"/>
    </source>
</evidence>
<keyword evidence="5" id="KW-0325">Glycoprotein</keyword>